<dbReference type="EMBL" id="JALKHS010000019">
    <property type="protein sequence ID" value="MCK0533271.1"/>
    <property type="molecule type" value="Genomic_DNA"/>
</dbReference>
<keyword evidence="3" id="KW-1185">Reference proteome</keyword>
<comment type="caution">
    <text evidence="2">The sequence shown here is derived from an EMBL/GenBank/DDBJ whole genome shotgun (WGS) entry which is preliminary data.</text>
</comment>
<name>A0ABT0E1M0_9SPHN</name>
<evidence type="ECO:0000313" key="2">
    <source>
        <dbReference type="EMBL" id="MCK0533271.1"/>
    </source>
</evidence>
<gene>
    <name evidence="2" type="ORF">MU848_16900</name>
</gene>
<dbReference type="InterPro" id="IPR015392">
    <property type="entry name" value="TehB/YeaR-like_dom"/>
</dbReference>
<dbReference type="Gene3D" id="2.60.120.10">
    <property type="entry name" value="Jelly Rolls"/>
    <property type="match status" value="1"/>
</dbReference>
<organism evidence="2 3">
    <name type="scientific">Sphingobium agri</name>
    <dbReference type="NCBI Taxonomy" id="2933566"/>
    <lineage>
        <taxon>Bacteria</taxon>
        <taxon>Pseudomonadati</taxon>
        <taxon>Pseudomonadota</taxon>
        <taxon>Alphaproteobacteria</taxon>
        <taxon>Sphingomonadales</taxon>
        <taxon>Sphingomonadaceae</taxon>
        <taxon>Sphingobium</taxon>
    </lineage>
</organism>
<dbReference type="Proteomes" id="UP001203512">
    <property type="component" value="Unassembled WGS sequence"/>
</dbReference>
<evidence type="ECO:0000259" key="1">
    <source>
        <dbReference type="Pfam" id="PF09313"/>
    </source>
</evidence>
<sequence length="98" mass="11026">MIGHLPDGVRPYNRTPTFTEKTIPAGLLNDHQTKEGTWGLIRVEEGELRYIVTDPRRTLAEVILSSGTLPGIVEPTILHRVEPLGSVRFHVEFSRLEP</sequence>
<feature type="domain" description="TehB/YeaR-like" evidence="1">
    <location>
        <begin position="14"/>
        <end position="91"/>
    </location>
</feature>
<reference evidence="2 3" key="1">
    <citation type="submission" date="2022-04" db="EMBL/GenBank/DDBJ databases">
        <authorList>
            <person name="Huq M.A."/>
        </authorList>
    </citation>
    <scope>NUCLEOTIDE SEQUENCE [LARGE SCALE GENOMIC DNA]</scope>
    <source>
        <strain evidence="2 3">MAH-33</strain>
    </source>
</reference>
<proteinExistence type="predicted"/>
<dbReference type="Pfam" id="PF09313">
    <property type="entry name" value="TehB-like"/>
    <property type="match status" value="1"/>
</dbReference>
<dbReference type="SUPFAM" id="SSF51197">
    <property type="entry name" value="Clavaminate synthase-like"/>
    <property type="match status" value="1"/>
</dbReference>
<protein>
    <submittedName>
        <fullName evidence="2">DUF1971 domain-containing protein</fullName>
    </submittedName>
</protein>
<evidence type="ECO:0000313" key="3">
    <source>
        <dbReference type="Proteomes" id="UP001203512"/>
    </source>
</evidence>
<dbReference type="InterPro" id="IPR014710">
    <property type="entry name" value="RmlC-like_jellyroll"/>
</dbReference>
<dbReference type="RefSeq" id="WP_196225582.1">
    <property type="nucleotide sequence ID" value="NZ_JALKHS010000019.1"/>
</dbReference>
<accession>A0ABT0E1M0</accession>